<feature type="domain" description="DUF7730" evidence="1">
    <location>
        <begin position="43"/>
        <end position="160"/>
    </location>
</feature>
<gene>
    <name evidence="2" type="ORF">BDV95DRAFT_89008</name>
</gene>
<dbReference type="PANTHER" id="PTHR42085">
    <property type="entry name" value="F-BOX DOMAIN-CONTAINING PROTEIN"/>
    <property type="match status" value="1"/>
</dbReference>
<organism evidence="2 3">
    <name type="scientific">Massariosphaeria phaeospora</name>
    <dbReference type="NCBI Taxonomy" id="100035"/>
    <lineage>
        <taxon>Eukaryota</taxon>
        <taxon>Fungi</taxon>
        <taxon>Dikarya</taxon>
        <taxon>Ascomycota</taxon>
        <taxon>Pezizomycotina</taxon>
        <taxon>Dothideomycetes</taxon>
        <taxon>Pleosporomycetidae</taxon>
        <taxon>Pleosporales</taxon>
        <taxon>Pleosporales incertae sedis</taxon>
        <taxon>Massariosphaeria</taxon>
    </lineage>
</organism>
<evidence type="ECO:0000259" key="1">
    <source>
        <dbReference type="Pfam" id="PF24864"/>
    </source>
</evidence>
<evidence type="ECO:0000313" key="3">
    <source>
        <dbReference type="Proteomes" id="UP000481861"/>
    </source>
</evidence>
<proteinExistence type="predicted"/>
<accession>A0A7C8M7E5</accession>
<dbReference type="Proteomes" id="UP000481861">
    <property type="component" value="Unassembled WGS sequence"/>
</dbReference>
<dbReference type="AlphaFoldDB" id="A0A7C8M7E5"/>
<dbReference type="InterPro" id="IPR038883">
    <property type="entry name" value="AN11006-like"/>
</dbReference>
<dbReference type="EMBL" id="JAADJZ010000015">
    <property type="protein sequence ID" value="KAF2869841.1"/>
    <property type="molecule type" value="Genomic_DNA"/>
</dbReference>
<dbReference type="InterPro" id="IPR056632">
    <property type="entry name" value="DUF7730"/>
</dbReference>
<protein>
    <recommendedName>
        <fullName evidence="1">DUF7730 domain-containing protein</fullName>
    </recommendedName>
</protein>
<dbReference type="PANTHER" id="PTHR42085:SF2">
    <property type="entry name" value="F-BOX DOMAIN-CONTAINING PROTEIN"/>
    <property type="match status" value="1"/>
</dbReference>
<name>A0A7C8M7E5_9PLEO</name>
<keyword evidence="3" id="KW-1185">Reference proteome</keyword>
<reference evidence="2 3" key="1">
    <citation type="submission" date="2020-01" db="EMBL/GenBank/DDBJ databases">
        <authorList>
            <consortium name="DOE Joint Genome Institute"/>
            <person name="Haridas S."/>
            <person name="Albert R."/>
            <person name="Binder M."/>
            <person name="Bloem J."/>
            <person name="Labutti K."/>
            <person name="Salamov A."/>
            <person name="Andreopoulos B."/>
            <person name="Baker S.E."/>
            <person name="Barry K."/>
            <person name="Bills G."/>
            <person name="Bluhm B.H."/>
            <person name="Cannon C."/>
            <person name="Castanera R."/>
            <person name="Culley D.E."/>
            <person name="Daum C."/>
            <person name="Ezra D."/>
            <person name="Gonzalez J.B."/>
            <person name="Henrissat B."/>
            <person name="Kuo A."/>
            <person name="Liang C."/>
            <person name="Lipzen A."/>
            <person name="Lutzoni F."/>
            <person name="Magnuson J."/>
            <person name="Mondo S."/>
            <person name="Nolan M."/>
            <person name="Ohm R."/>
            <person name="Pangilinan J."/>
            <person name="Park H.-J.H."/>
            <person name="Ramirez L."/>
            <person name="Alfaro M."/>
            <person name="Sun H."/>
            <person name="Tritt A."/>
            <person name="Yoshinaga Y."/>
            <person name="Zwiers L.-H.L."/>
            <person name="Turgeon B.G."/>
            <person name="Goodwin S.B."/>
            <person name="Spatafora J.W."/>
            <person name="Crous P.W."/>
            <person name="Grigoriev I.V."/>
        </authorList>
    </citation>
    <scope>NUCLEOTIDE SEQUENCE [LARGE SCALE GENOMIC DNA]</scope>
    <source>
        <strain evidence="2 3">CBS 611.86</strain>
    </source>
</reference>
<dbReference type="Pfam" id="PF24864">
    <property type="entry name" value="DUF7730"/>
    <property type="match status" value="1"/>
</dbReference>
<evidence type="ECO:0000313" key="2">
    <source>
        <dbReference type="EMBL" id="KAF2869841.1"/>
    </source>
</evidence>
<sequence>MAQFTPINTPGTMYKAQLIKKRKSKDSQGQKTKKFRKHVPFPFTKLPAEIRNMIYEYSVVANEKIRIVGHKDTKGRMIAKRTFGYLGPRNDINLSLLRVSRQVREECTPVLYAKNRFCFEQASSMTLFMAQHATRLSDLRHVTIGFRCAHASTTSFAAFSSLAHTTNLQSITLDSWYFGSDWADPIALAEKFYLAACVWMEAVGLRKGEKKAALKMIRLGPILSKKPAQYLGPDGRYHESRLGHSEEEQAEFFRALGRLMD</sequence>
<dbReference type="OrthoDB" id="5272396at2759"/>
<comment type="caution">
    <text evidence="2">The sequence shown here is derived from an EMBL/GenBank/DDBJ whole genome shotgun (WGS) entry which is preliminary data.</text>
</comment>